<feature type="domain" description="Peptidase S1" evidence="5">
    <location>
        <begin position="27"/>
        <end position="115"/>
    </location>
</feature>
<dbReference type="EMBL" id="BGZK01000022">
    <property type="protein sequence ID" value="GBP06451.1"/>
    <property type="molecule type" value="Genomic_DNA"/>
</dbReference>
<dbReference type="InterPro" id="IPR043504">
    <property type="entry name" value="Peptidase_S1_PA_chymotrypsin"/>
</dbReference>
<keyword evidence="4" id="KW-1015">Disulfide bond</keyword>
<keyword evidence="1" id="KW-0645">Protease</keyword>
<dbReference type="PANTHER" id="PTHR24276">
    <property type="entry name" value="POLYSERASE-RELATED"/>
    <property type="match status" value="1"/>
</dbReference>
<comment type="caution">
    <text evidence="6">The sequence shown here is derived from an EMBL/GenBank/DDBJ whole genome shotgun (WGS) entry which is preliminary data.</text>
</comment>
<gene>
    <name evidence="6" type="primary">Tpsb2</name>
    <name evidence="6" type="ORF">EVAR_4587_1</name>
</gene>
<dbReference type="PANTHER" id="PTHR24276:SF98">
    <property type="entry name" value="FI18310P1-RELATED"/>
    <property type="match status" value="1"/>
</dbReference>
<dbReference type="InterPro" id="IPR050430">
    <property type="entry name" value="Peptidase_S1"/>
</dbReference>
<dbReference type="AlphaFoldDB" id="A0A4C1SZL5"/>
<evidence type="ECO:0000313" key="6">
    <source>
        <dbReference type="EMBL" id="GBP06451.1"/>
    </source>
</evidence>
<evidence type="ECO:0000259" key="5">
    <source>
        <dbReference type="Pfam" id="PF00089"/>
    </source>
</evidence>
<evidence type="ECO:0000256" key="1">
    <source>
        <dbReference type="ARBA" id="ARBA00022670"/>
    </source>
</evidence>
<accession>A0A4C1SZL5</accession>
<sequence length="146" mass="16260">MRASERHASLPLGHDSLSSEASDFVGISNGRRANSTDLRFQVALKFKNSFYCSGIIISDRYILTAAYCIPENRVEPDTFRFETDALNHGSTTAPVVCLIIVSAMSSCNDLVVCRYSTLHQNSKHFGMWKRTLIELKIIITGKIGEN</sequence>
<proteinExistence type="predicted"/>
<dbReference type="GO" id="GO:0004252">
    <property type="term" value="F:serine-type endopeptidase activity"/>
    <property type="evidence" value="ECO:0007669"/>
    <property type="project" value="InterPro"/>
</dbReference>
<protein>
    <submittedName>
        <fullName evidence="6">Tryptase beta-2</fullName>
    </submittedName>
</protein>
<dbReference type="Pfam" id="PF00089">
    <property type="entry name" value="Trypsin"/>
    <property type="match status" value="1"/>
</dbReference>
<dbReference type="OrthoDB" id="10059102at2759"/>
<dbReference type="Gene3D" id="2.40.10.10">
    <property type="entry name" value="Trypsin-like serine proteases"/>
    <property type="match status" value="1"/>
</dbReference>
<evidence type="ECO:0000256" key="3">
    <source>
        <dbReference type="ARBA" id="ARBA00022825"/>
    </source>
</evidence>
<organism evidence="6 7">
    <name type="scientific">Eumeta variegata</name>
    <name type="common">Bagworm moth</name>
    <name type="synonym">Eumeta japonica</name>
    <dbReference type="NCBI Taxonomy" id="151549"/>
    <lineage>
        <taxon>Eukaryota</taxon>
        <taxon>Metazoa</taxon>
        <taxon>Ecdysozoa</taxon>
        <taxon>Arthropoda</taxon>
        <taxon>Hexapoda</taxon>
        <taxon>Insecta</taxon>
        <taxon>Pterygota</taxon>
        <taxon>Neoptera</taxon>
        <taxon>Endopterygota</taxon>
        <taxon>Lepidoptera</taxon>
        <taxon>Glossata</taxon>
        <taxon>Ditrysia</taxon>
        <taxon>Tineoidea</taxon>
        <taxon>Psychidae</taxon>
        <taxon>Oiketicinae</taxon>
        <taxon>Eumeta</taxon>
    </lineage>
</organism>
<keyword evidence="2" id="KW-0378">Hydrolase</keyword>
<evidence type="ECO:0000256" key="4">
    <source>
        <dbReference type="ARBA" id="ARBA00023157"/>
    </source>
</evidence>
<dbReference type="InterPro" id="IPR009003">
    <property type="entry name" value="Peptidase_S1_PA"/>
</dbReference>
<dbReference type="GO" id="GO:0006508">
    <property type="term" value="P:proteolysis"/>
    <property type="evidence" value="ECO:0007669"/>
    <property type="project" value="UniProtKB-KW"/>
</dbReference>
<dbReference type="SUPFAM" id="SSF50494">
    <property type="entry name" value="Trypsin-like serine proteases"/>
    <property type="match status" value="1"/>
</dbReference>
<dbReference type="InterPro" id="IPR001254">
    <property type="entry name" value="Trypsin_dom"/>
</dbReference>
<name>A0A4C1SZL5_EUMVA</name>
<reference evidence="6 7" key="1">
    <citation type="journal article" date="2019" name="Commun. Biol.">
        <title>The bagworm genome reveals a unique fibroin gene that provides high tensile strength.</title>
        <authorList>
            <person name="Kono N."/>
            <person name="Nakamura H."/>
            <person name="Ohtoshi R."/>
            <person name="Tomita M."/>
            <person name="Numata K."/>
            <person name="Arakawa K."/>
        </authorList>
    </citation>
    <scope>NUCLEOTIDE SEQUENCE [LARGE SCALE GENOMIC DNA]</scope>
</reference>
<keyword evidence="7" id="KW-1185">Reference proteome</keyword>
<evidence type="ECO:0000256" key="2">
    <source>
        <dbReference type="ARBA" id="ARBA00022801"/>
    </source>
</evidence>
<keyword evidence="3" id="KW-0720">Serine protease</keyword>
<evidence type="ECO:0000313" key="7">
    <source>
        <dbReference type="Proteomes" id="UP000299102"/>
    </source>
</evidence>
<dbReference type="Proteomes" id="UP000299102">
    <property type="component" value="Unassembled WGS sequence"/>
</dbReference>